<evidence type="ECO:0000256" key="1">
    <source>
        <dbReference type="SAM" id="MobiDB-lite"/>
    </source>
</evidence>
<dbReference type="Pfam" id="PF08895">
    <property type="entry name" value="DUF1840"/>
    <property type="match status" value="1"/>
</dbReference>
<reference evidence="4 6" key="3">
    <citation type="submission" date="2024-06" db="EMBL/GenBank/DDBJ databases">
        <authorList>
            <person name="Steensen K."/>
            <person name="Seneca J."/>
            <person name="Bartlau N."/>
            <person name="Yu A.X."/>
            <person name="Polz M.F."/>
        </authorList>
    </citation>
    <scope>NUCLEOTIDE SEQUENCE [LARGE SCALE GENOMIC DNA]</scope>
    <source>
        <strain evidence="4 6">1F145</strain>
    </source>
</reference>
<dbReference type="Proteomes" id="UP001569200">
    <property type="component" value="Unassembled WGS sequence"/>
</dbReference>
<keyword evidence="6" id="KW-1185">Reference proteome</keyword>
<name>A0A0P6YRT7_VIBSP</name>
<dbReference type="EMBL" id="JAUYVL010000001">
    <property type="protein sequence ID" value="MDP2499854.1"/>
    <property type="molecule type" value="Genomic_DNA"/>
</dbReference>
<dbReference type="GeneID" id="69650984"/>
<reference evidence="3" key="2">
    <citation type="submission" date="2023-07" db="EMBL/GenBank/DDBJ databases">
        <title>Genome content predicts the carbon catabolic preferences of heterotrophic bacteria.</title>
        <authorList>
            <person name="Gralka M."/>
        </authorList>
    </citation>
    <scope>NUCLEOTIDE SEQUENCE</scope>
    <source>
        <strain evidence="3">6E02</strain>
    </source>
</reference>
<evidence type="ECO:0000313" key="4">
    <source>
        <dbReference type="EMBL" id="MEZ8179238.1"/>
    </source>
</evidence>
<protein>
    <submittedName>
        <fullName evidence="2">DUF1840 domain-containing protein</fullName>
    </submittedName>
</protein>
<evidence type="ECO:0000313" key="2">
    <source>
        <dbReference type="EMBL" id="MDH5922859.1"/>
    </source>
</evidence>
<dbReference type="InterPro" id="IPR014991">
    <property type="entry name" value="DUF1840"/>
</dbReference>
<dbReference type="AlphaFoldDB" id="A0A0P6YRT7"/>
<dbReference type="EMBL" id="JBGOOW010000001">
    <property type="protein sequence ID" value="MEZ8179238.1"/>
    <property type="molecule type" value="Genomic_DNA"/>
</dbReference>
<feature type="region of interest" description="Disordered" evidence="1">
    <location>
        <begin position="55"/>
        <end position="74"/>
    </location>
</feature>
<proteinExistence type="predicted"/>
<accession>A0A0P6YRT7</accession>
<dbReference type="RefSeq" id="WP_017082989.1">
    <property type="nucleotide sequence ID" value="NZ_CAWMQV010000003.1"/>
</dbReference>
<evidence type="ECO:0000313" key="5">
    <source>
        <dbReference type="Proteomes" id="UP001159663"/>
    </source>
</evidence>
<organism evidence="2 5">
    <name type="scientific">Vibrio splendidus</name>
    <dbReference type="NCBI Taxonomy" id="29497"/>
    <lineage>
        <taxon>Bacteria</taxon>
        <taxon>Pseudomonadati</taxon>
        <taxon>Pseudomonadota</taxon>
        <taxon>Gammaproteobacteria</taxon>
        <taxon>Vibrionales</taxon>
        <taxon>Vibrionaceae</taxon>
        <taxon>Vibrio</taxon>
    </lineage>
</organism>
<dbReference type="Proteomes" id="UP001159663">
    <property type="component" value="Unassembled WGS sequence"/>
</dbReference>
<dbReference type="Proteomes" id="UP001177935">
    <property type="component" value="Unassembled WGS sequence"/>
</dbReference>
<sequence>MLITFSCKAHASVTMFGEVGLQFIKMLGHSGAIPGAIDAPDVPQALDNLRTAIAAEQSKPVEQENADDDNEEEVVEAPVNIGSRAFPLVELLKAAIKEECEVMWEDGSGKRL</sequence>
<gene>
    <name evidence="4" type="ORF">ACED33_00985</name>
    <name evidence="2" type="ORF">L8R85_17690</name>
    <name evidence="3" type="ORF">Q8W42_03945</name>
</gene>
<comment type="caution">
    <text evidence="2">The sequence shown here is derived from an EMBL/GenBank/DDBJ whole genome shotgun (WGS) entry which is preliminary data.</text>
</comment>
<dbReference type="EMBL" id="JAKMYX010000076">
    <property type="protein sequence ID" value="MDH5922859.1"/>
    <property type="molecule type" value="Genomic_DNA"/>
</dbReference>
<evidence type="ECO:0000313" key="3">
    <source>
        <dbReference type="EMBL" id="MDP2499854.1"/>
    </source>
</evidence>
<feature type="compositionally biased region" description="Acidic residues" evidence="1">
    <location>
        <begin position="64"/>
        <end position="74"/>
    </location>
</feature>
<reference evidence="2" key="1">
    <citation type="submission" date="2022-01" db="EMBL/GenBank/DDBJ databases">
        <title>Vibrio aestuarianus Clade A and Clade B isolates are associated with Pacific oyster (Crassostrea gigas) disease outbreaks across Ireland.</title>
        <authorList>
            <person name="Coyle N."/>
            <person name="O'Toole C."/>
            <person name="Thomas J.C.L."/>
            <person name="Ryder D."/>
            <person name="Cheslett D."/>
            <person name="Feist S."/>
            <person name="Bean T."/>
            <person name="Joseph A."/>
            <person name="Waina A."/>
            <person name="Feil E."/>
            <person name="Verner-Jeffreys D.W."/>
        </authorList>
    </citation>
    <scope>NUCLEOTIDE SEQUENCE</scope>
    <source>
        <strain evidence="2">S/17/14 A</strain>
    </source>
</reference>
<evidence type="ECO:0000313" key="6">
    <source>
        <dbReference type="Proteomes" id="UP001569200"/>
    </source>
</evidence>